<dbReference type="EMBL" id="LAZR01020252">
    <property type="protein sequence ID" value="KKL89565.1"/>
    <property type="molecule type" value="Genomic_DNA"/>
</dbReference>
<accession>A0A0F9I6Z0</accession>
<name>A0A0F9I6Z0_9ZZZZ</name>
<comment type="caution">
    <text evidence="1">The sequence shown here is derived from an EMBL/GenBank/DDBJ whole genome shotgun (WGS) entry which is preliminary data.</text>
</comment>
<feature type="non-terminal residue" evidence="1">
    <location>
        <position position="153"/>
    </location>
</feature>
<sequence length="153" mass="18095">MKIVGFAQLRNELENGNLKNWFKTMEFCDSIYIYDQDSTDGSKEYYKKFKNTVVIESPINDFTNEIKCKDILLIKLLKEQPDVDWIIWLDGDTIIDARLTNQNAFILKMILESHLDKEDVDSIVLGHYNLWRSDIYYRIDSLFDWLHDKGVCA</sequence>
<evidence type="ECO:0008006" key="2">
    <source>
        <dbReference type="Google" id="ProtNLM"/>
    </source>
</evidence>
<proteinExistence type="predicted"/>
<organism evidence="1">
    <name type="scientific">marine sediment metagenome</name>
    <dbReference type="NCBI Taxonomy" id="412755"/>
    <lineage>
        <taxon>unclassified sequences</taxon>
        <taxon>metagenomes</taxon>
        <taxon>ecological metagenomes</taxon>
    </lineage>
</organism>
<protein>
    <recommendedName>
        <fullName evidence="2">Glycosyltransferase 2-like domain-containing protein</fullName>
    </recommendedName>
</protein>
<reference evidence="1" key="1">
    <citation type="journal article" date="2015" name="Nature">
        <title>Complex archaea that bridge the gap between prokaryotes and eukaryotes.</title>
        <authorList>
            <person name="Spang A."/>
            <person name="Saw J.H."/>
            <person name="Jorgensen S.L."/>
            <person name="Zaremba-Niedzwiedzka K."/>
            <person name="Martijn J."/>
            <person name="Lind A.E."/>
            <person name="van Eijk R."/>
            <person name="Schleper C."/>
            <person name="Guy L."/>
            <person name="Ettema T.J."/>
        </authorList>
    </citation>
    <scope>NUCLEOTIDE SEQUENCE</scope>
</reference>
<gene>
    <name evidence="1" type="ORF">LCGC14_1913450</name>
</gene>
<dbReference type="AlphaFoldDB" id="A0A0F9I6Z0"/>
<evidence type="ECO:0000313" key="1">
    <source>
        <dbReference type="EMBL" id="KKL89565.1"/>
    </source>
</evidence>